<evidence type="ECO:0000313" key="4">
    <source>
        <dbReference type="Proteomes" id="UP000585507"/>
    </source>
</evidence>
<feature type="region of interest" description="Disordered" evidence="1">
    <location>
        <begin position="1"/>
        <end position="28"/>
    </location>
</feature>
<keyword evidence="2" id="KW-0472">Membrane</keyword>
<evidence type="ECO:0000256" key="1">
    <source>
        <dbReference type="SAM" id="MobiDB-lite"/>
    </source>
</evidence>
<dbReference type="Proteomes" id="UP000585507">
    <property type="component" value="Unassembled WGS sequence"/>
</dbReference>
<feature type="transmembrane region" description="Helical" evidence="2">
    <location>
        <begin position="33"/>
        <end position="52"/>
    </location>
</feature>
<dbReference type="EMBL" id="JACHBK010000004">
    <property type="protein sequence ID" value="MBB5535532.1"/>
    <property type="molecule type" value="Genomic_DNA"/>
</dbReference>
<name>A0A7W8X8G7_9HYPH</name>
<evidence type="ECO:0000256" key="2">
    <source>
        <dbReference type="SAM" id="Phobius"/>
    </source>
</evidence>
<dbReference type="RefSeq" id="WP_018328105.1">
    <property type="nucleotide sequence ID" value="NZ_JACHBK010000004.1"/>
</dbReference>
<dbReference type="AlphaFoldDB" id="A0A7W8X8G7"/>
<proteinExistence type="predicted"/>
<gene>
    <name evidence="3" type="ORF">GGD55_002226</name>
</gene>
<accession>A0A7W8X8G7</accession>
<organism evidence="3 4">
    <name type="scientific">Rhizobium giardinii</name>
    <dbReference type="NCBI Taxonomy" id="56731"/>
    <lineage>
        <taxon>Bacteria</taxon>
        <taxon>Pseudomonadati</taxon>
        <taxon>Pseudomonadota</taxon>
        <taxon>Alphaproteobacteria</taxon>
        <taxon>Hyphomicrobiales</taxon>
        <taxon>Rhizobiaceae</taxon>
        <taxon>Rhizobium/Agrobacterium group</taxon>
        <taxon>Rhizobium</taxon>
    </lineage>
</organism>
<sequence>MTNIVNVDVESDGPRPRSEQTAKEPPRSKGVPFIAMALMLLPLNAGILLYTAKNAADVRESSETLAALKLSIDGLKAQIDKQAHTIARGEDVAIIRQNVESLRKQVADLDNQMGSSLFASSGGAQILSAPGKEVTQRIAPSFGAVSAYREVPNDSLASIDAQGVSVSDLPRYERSVSPEGKLILRKVQ</sequence>
<protein>
    <submittedName>
        <fullName evidence="3">Uncharacterized protein</fullName>
    </submittedName>
</protein>
<evidence type="ECO:0000313" key="3">
    <source>
        <dbReference type="EMBL" id="MBB5535532.1"/>
    </source>
</evidence>
<keyword evidence="2" id="KW-0812">Transmembrane</keyword>
<comment type="caution">
    <text evidence="3">The sequence shown here is derived from an EMBL/GenBank/DDBJ whole genome shotgun (WGS) entry which is preliminary data.</text>
</comment>
<keyword evidence="2" id="KW-1133">Transmembrane helix</keyword>
<keyword evidence="4" id="KW-1185">Reference proteome</keyword>
<reference evidence="3 4" key="1">
    <citation type="submission" date="2020-08" db="EMBL/GenBank/DDBJ databases">
        <title>Genomic Encyclopedia of Type Strains, Phase IV (KMG-V): Genome sequencing to study the core and pangenomes of soil and plant-associated prokaryotes.</title>
        <authorList>
            <person name="Whitman W."/>
        </authorList>
    </citation>
    <scope>NUCLEOTIDE SEQUENCE [LARGE SCALE GENOMIC DNA]</scope>
    <source>
        <strain evidence="3 4">SEMIA 4084</strain>
    </source>
</reference>
<feature type="compositionally biased region" description="Basic and acidic residues" evidence="1">
    <location>
        <begin position="12"/>
        <end position="27"/>
    </location>
</feature>